<proteinExistence type="predicted"/>
<dbReference type="RefSeq" id="WP_093392100.1">
    <property type="nucleotide sequence ID" value="NZ_LT629736.1"/>
</dbReference>
<sequence>MDHQQLIEQQFGDRAQAYLDSEVHAQGAELQMLAGIVREHPVAQVLDLGCGGGHVSFSVAPWADSVIAYDLSESMLSTVRSAATARGFANVKVQQGAAERLPFADDSFDFVFSRYSAHHWSDPAAALREVRRVLRPQGEAIFVDVVSPGVAVLDTHLQSIEVLRDASHVRDYSVNEWLSFITSAGLIASGHSMQRLRLDFASWTARMRTPELLRQAIRALQGAVGEEVRRYFEIEIDGSFSADVAVLRSRK</sequence>
<dbReference type="InterPro" id="IPR029063">
    <property type="entry name" value="SAM-dependent_MTases_sf"/>
</dbReference>
<dbReference type="Pfam" id="PF08241">
    <property type="entry name" value="Methyltransf_11"/>
    <property type="match status" value="1"/>
</dbReference>
<keyword evidence="3" id="KW-1185">Reference proteome</keyword>
<dbReference type="OrthoDB" id="529208at2"/>
<feature type="domain" description="Methyltransferase type 11" evidence="1">
    <location>
        <begin position="46"/>
        <end position="142"/>
    </location>
</feature>
<dbReference type="STRING" id="487184.SAMN05216421_0980"/>
<dbReference type="SUPFAM" id="SSF53335">
    <property type="entry name" value="S-adenosyl-L-methionine-dependent methyltransferases"/>
    <property type="match status" value="1"/>
</dbReference>
<dbReference type="GO" id="GO:0032259">
    <property type="term" value="P:methylation"/>
    <property type="evidence" value="ECO:0007669"/>
    <property type="project" value="UniProtKB-KW"/>
</dbReference>
<evidence type="ECO:0000313" key="3">
    <source>
        <dbReference type="Proteomes" id="UP000243207"/>
    </source>
</evidence>
<dbReference type="Proteomes" id="UP000243207">
    <property type="component" value="Chromosome I"/>
</dbReference>
<dbReference type="Gene3D" id="3.40.50.150">
    <property type="entry name" value="Vaccinia Virus protein VP39"/>
    <property type="match status" value="1"/>
</dbReference>
<reference evidence="3" key="1">
    <citation type="submission" date="2016-10" db="EMBL/GenBank/DDBJ databases">
        <authorList>
            <person name="Varghese N."/>
            <person name="Submissions S."/>
        </authorList>
    </citation>
    <scope>NUCLEOTIDE SEQUENCE [LARGE SCALE GENOMIC DNA]</scope>
    <source>
        <strain evidence="3">NRRL B-51270</strain>
    </source>
</reference>
<accession>A0A1H1PSH4</accession>
<organism evidence="2 3">
    <name type="scientific">Halopseudomonas xinjiangensis</name>
    <dbReference type="NCBI Taxonomy" id="487184"/>
    <lineage>
        <taxon>Bacteria</taxon>
        <taxon>Pseudomonadati</taxon>
        <taxon>Pseudomonadota</taxon>
        <taxon>Gammaproteobacteria</taxon>
        <taxon>Pseudomonadales</taxon>
        <taxon>Pseudomonadaceae</taxon>
        <taxon>Halopseudomonas</taxon>
    </lineage>
</organism>
<dbReference type="AlphaFoldDB" id="A0A1H1PSH4"/>
<gene>
    <name evidence="2" type="ORF">SAMN05216421_0980</name>
</gene>
<dbReference type="InterPro" id="IPR013216">
    <property type="entry name" value="Methyltransf_11"/>
</dbReference>
<dbReference type="GO" id="GO:0008757">
    <property type="term" value="F:S-adenosylmethionine-dependent methyltransferase activity"/>
    <property type="evidence" value="ECO:0007669"/>
    <property type="project" value="InterPro"/>
</dbReference>
<evidence type="ECO:0000259" key="1">
    <source>
        <dbReference type="Pfam" id="PF08241"/>
    </source>
</evidence>
<dbReference type="CDD" id="cd02440">
    <property type="entry name" value="AdoMet_MTases"/>
    <property type="match status" value="1"/>
</dbReference>
<dbReference type="EMBL" id="LT629736">
    <property type="protein sequence ID" value="SDS14128.1"/>
    <property type="molecule type" value="Genomic_DNA"/>
</dbReference>
<keyword evidence="2" id="KW-0808">Transferase</keyword>
<name>A0A1H1PSH4_9GAMM</name>
<keyword evidence="2" id="KW-0489">Methyltransferase</keyword>
<protein>
    <submittedName>
        <fullName evidence="2">Methyltransferase domain-containing protein</fullName>
    </submittedName>
</protein>
<dbReference type="PANTHER" id="PTHR43591:SF24">
    <property type="entry name" value="2-METHOXY-6-POLYPRENYL-1,4-BENZOQUINOL METHYLASE, MITOCHONDRIAL"/>
    <property type="match status" value="1"/>
</dbReference>
<dbReference type="PANTHER" id="PTHR43591">
    <property type="entry name" value="METHYLTRANSFERASE"/>
    <property type="match status" value="1"/>
</dbReference>
<evidence type="ECO:0000313" key="2">
    <source>
        <dbReference type="EMBL" id="SDS14128.1"/>
    </source>
</evidence>